<evidence type="ECO:0000256" key="1">
    <source>
        <dbReference type="SAM" id="Phobius"/>
    </source>
</evidence>
<organism evidence="2 3">
    <name type="scientific">Hartmannibacter diazotrophicus</name>
    <dbReference type="NCBI Taxonomy" id="1482074"/>
    <lineage>
        <taxon>Bacteria</taxon>
        <taxon>Pseudomonadati</taxon>
        <taxon>Pseudomonadota</taxon>
        <taxon>Alphaproteobacteria</taxon>
        <taxon>Hyphomicrobiales</taxon>
        <taxon>Pleomorphomonadaceae</taxon>
        <taxon>Hartmannibacter</taxon>
    </lineage>
</organism>
<keyword evidence="1" id="KW-1133">Transmembrane helix</keyword>
<evidence type="ECO:0000313" key="3">
    <source>
        <dbReference type="Proteomes" id="UP000223606"/>
    </source>
</evidence>
<dbReference type="Pfam" id="PF12966">
    <property type="entry name" value="AtpR"/>
    <property type="match status" value="1"/>
</dbReference>
<keyword evidence="1" id="KW-0812">Transmembrane</keyword>
<evidence type="ECO:0000313" key="2">
    <source>
        <dbReference type="EMBL" id="SON55134.1"/>
    </source>
</evidence>
<keyword evidence="1" id="KW-0472">Membrane</keyword>
<dbReference type="Proteomes" id="UP000223606">
    <property type="component" value="Chromosome 1"/>
</dbReference>
<name>A0A2C9D4C4_9HYPH</name>
<accession>A0A2C9D4C4</accession>
<dbReference type="EMBL" id="LT960614">
    <property type="protein sequence ID" value="SON55134.1"/>
    <property type="molecule type" value="Genomic_DNA"/>
</dbReference>
<reference evidence="3" key="1">
    <citation type="submission" date="2017-09" db="EMBL/GenBank/DDBJ databases">
        <title>Genome sequence of Nannocystis excedens DSM 71.</title>
        <authorList>
            <person name="Blom J."/>
        </authorList>
    </citation>
    <scope>NUCLEOTIDE SEQUENCE [LARGE SCALE GENOMIC DNA]</scope>
    <source>
        <strain evidence="3">type strain: E19</strain>
    </source>
</reference>
<proteinExistence type="predicted"/>
<dbReference type="KEGG" id="hdi:HDIA_1593"/>
<gene>
    <name evidence="2" type="ORF">HDIA_1593</name>
</gene>
<feature type="transmembrane region" description="Helical" evidence="1">
    <location>
        <begin position="12"/>
        <end position="32"/>
    </location>
</feature>
<keyword evidence="3" id="KW-1185">Reference proteome</keyword>
<protein>
    <submittedName>
        <fullName evidence="2">F1/F0 ATPase, Methanosarcina type, subunit 2</fullName>
    </submittedName>
</protein>
<feature type="transmembrane region" description="Helical" evidence="1">
    <location>
        <begin position="58"/>
        <end position="86"/>
    </location>
</feature>
<sequence>MLTLPAILPELPLAAGLAIGGVFGLLVGLAYFGSLTWTVDCFAEGRAGRALVLQLLRFLLLAGGLVLMALLGATALISSAIGITVARMIVLRRRGTTA</sequence>
<dbReference type="InterPro" id="IPR017581">
    <property type="entry name" value="AtpR-like"/>
</dbReference>
<dbReference type="AlphaFoldDB" id="A0A2C9D4C4"/>
<dbReference type="RefSeq" id="WP_099555692.1">
    <property type="nucleotide sequence ID" value="NZ_LT960614.1"/>
</dbReference>